<keyword evidence="2" id="KW-0378">Hydrolase</keyword>
<dbReference type="Gene3D" id="2.40.10.10">
    <property type="entry name" value="Trypsin-like serine proteases"/>
    <property type="match status" value="3"/>
</dbReference>
<dbReference type="PROSITE" id="PS00135">
    <property type="entry name" value="TRYPSIN_SER"/>
    <property type="match status" value="1"/>
</dbReference>
<proteinExistence type="predicted"/>
<dbReference type="PRINTS" id="PR00722">
    <property type="entry name" value="CHYMOTRYPSIN"/>
</dbReference>
<evidence type="ECO:0000256" key="3">
    <source>
        <dbReference type="SAM" id="SignalP"/>
    </source>
</evidence>
<keyword evidence="5" id="KW-1185">Reference proteome</keyword>
<dbReference type="RefSeq" id="XP_013209071.2">
    <property type="nucleotide sequence ID" value="XM_013353617.2"/>
</dbReference>
<dbReference type="InterPro" id="IPR033116">
    <property type="entry name" value="TRYPSIN_SER"/>
</dbReference>
<gene>
    <name evidence="6" type="primary">Ctrl</name>
</gene>
<keyword evidence="3" id="KW-0732">Signal</keyword>
<sequence>MLLLSLTLSLVLLGSSWGCGVPAITPALSYSQRIVNGQNAVSGSWPWQVSLQETNGFHFCGGSLISQNWVVTAAHCGVVAGRHLVVLGEYDRSSNAEPVQVRSISKAITHPNWDPNTLNNDVTLLKLASPAQYTARISPVCLASSNEALPEGLKCVTTGWGRTSGVGNVTPARLQQAVLPLVTVNQCRQYWGSGVTDSMICAGASGVSSCQGDSGGPLVCQKGNAWVLVGIVSWGTENCNVKAPAVYARVSKFSTWINQVMAYN</sequence>
<dbReference type="InterPro" id="IPR043504">
    <property type="entry name" value="Peptidase_S1_PA_chymotrypsin"/>
</dbReference>
<name>A0ABM1AVI1_MICOH</name>
<dbReference type="PROSITE" id="PS50240">
    <property type="entry name" value="TRYPSIN_DOM"/>
    <property type="match status" value="1"/>
</dbReference>
<dbReference type="GeneID" id="102000475"/>
<protein>
    <submittedName>
        <fullName evidence="6">Chymotrypsin-like protease CTRL-1</fullName>
    </submittedName>
</protein>
<dbReference type="Pfam" id="PF00089">
    <property type="entry name" value="Trypsin"/>
    <property type="match status" value="1"/>
</dbReference>
<feature type="chain" id="PRO_5046648154" evidence="3">
    <location>
        <begin position="19"/>
        <end position="264"/>
    </location>
</feature>
<evidence type="ECO:0000313" key="6">
    <source>
        <dbReference type="RefSeq" id="XP_013209071.2"/>
    </source>
</evidence>
<dbReference type="InterPro" id="IPR009003">
    <property type="entry name" value="Peptidase_S1_PA"/>
</dbReference>
<keyword evidence="1" id="KW-1015">Disulfide bond</keyword>
<evidence type="ECO:0000256" key="1">
    <source>
        <dbReference type="ARBA" id="ARBA00023157"/>
    </source>
</evidence>
<organism evidence="5 6">
    <name type="scientific">Microtus ochrogaster</name>
    <name type="common">Prairie vole</name>
    <dbReference type="NCBI Taxonomy" id="79684"/>
    <lineage>
        <taxon>Eukaryota</taxon>
        <taxon>Metazoa</taxon>
        <taxon>Chordata</taxon>
        <taxon>Craniata</taxon>
        <taxon>Vertebrata</taxon>
        <taxon>Euteleostomi</taxon>
        <taxon>Mammalia</taxon>
        <taxon>Eutheria</taxon>
        <taxon>Euarchontoglires</taxon>
        <taxon>Glires</taxon>
        <taxon>Rodentia</taxon>
        <taxon>Myomorpha</taxon>
        <taxon>Muroidea</taxon>
        <taxon>Cricetidae</taxon>
        <taxon>Arvicolinae</taxon>
        <taxon>Microtus</taxon>
    </lineage>
</organism>
<dbReference type="SUPFAM" id="SSF50494">
    <property type="entry name" value="Trypsin-like serine proteases"/>
    <property type="match status" value="1"/>
</dbReference>
<dbReference type="CDD" id="cd00190">
    <property type="entry name" value="Tryp_SPc"/>
    <property type="match status" value="1"/>
</dbReference>
<evidence type="ECO:0000313" key="5">
    <source>
        <dbReference type="Proteomes" id="UP000694915"/>
    </source>
</evidence>
<dbReference type="PROSITE" id="PS00134">
    <property type="entry name" value="TRYPSIN_HIS"/>
    <property type="match status" value="1"/>
</dbReference>
<evidence type="ECO:0000256" key="2">
    <source>
        <dbReference type="RuleBase" id="RU363034"/>
    </source>
</evidence>
<evidence type="ECO:0000259" key="4">
    <source>
        <dbReference type="PROSITE" id="PS50240"/>
    </source>
</evidence>
<dbReference type="InterPro" id="IPR001314">
    <property type="entry name" value="Peptidase_S1A"/>
</dbReference>
<dbReference type="InterPro" id="IPR001254">
    <property type="entry name" value="Trypsin_dom"/>
</dbReference>
<reference evidence="6" key="1">
    <citation type="submission" date="2025-08" db="UniProtKB">
        <authorList>
            <consortium name="RefSeq"/>
        </authorList>
    </citation>
    <scope>IDENTIFICATION</scope>
</reference>
<dbReference type="InterPro" id="IPR018114">
    <property type="entry name" value="TRYPSIN_HIS"/>
</dbReference>
<dbReference type="SMART" id="SM00020">
    <property type="entry name" value="Tryp_SPc"/>
    <property type="match status" value="1"/>
</dbReference>
<keyword evidence="2" id="KW-0720">Serine protease</keyword>
<dbReference type="PANTHER" id="PTHR24250">
    <property type="entry name" value="CHYMOTRYPSIN-RELATED"/>
    <property type="match status" value="1"/>
</dbReference>
<feature type="signal peptide" evidence="3">
    <location>
        <begin position="1"/>
        <end position="18"/>
    </location>
</feature>
<feature type="domain" description="Peptidase S1" evidence="4">
    <location>
        <begin position="34"/>
        <end position="262"/>
    </location>
</feature>
<dbReference type="PANTHER" id="PTHR24250:SF66">
    <property type="entry name" value="CHYMOTRYPSIN-LIKE PROTEASE CTRL-1"/>
    <property type="match status" value="1"/>
</dbReference>
<dbReference type="Proteomes" id="UP000694915">
    <property type="component" value="Chromosome 4"/>
</dbReference>
<accession>A0ABM1AVI1</accession>
<keyword evidence="2" id="KW-0645">Protease</keyword>